<keyword evidence="3" id="KW-1185">Reference proteome</keyword>
<evidence type="ECO:0008006" key="4">
    <source>
        <dbReference type="Google" id="ProtNLM"/>
    </source>
</evidence>
<proteinExistence type="predicted"/>
<comment type="caution">
    <text evidence="2">The sequence shown here is derived from an EMBL/GenBank/DDBJ whole genome shotgun (WGS) entry which is preliminary data.</text>
</comment>
<organism evidence="2 3">
    <name type="scientific">Colwellia demingiae</name>
    <dbReference type="NCBI Taxonomy" id="89401"/>
    <lineage>
        <taxon>Bacteria</taxon>
        <taxon>Pseudomonadati</taxon>
        <taxon>Pseudomonadota</taxon>
        <taxon>Gammaproteobacteria</taxon>
        <taxon>Alteromonadales</taxon>
        <taxon>Colwelliaceae</taxon>
        <taxon>Colwellia</taxon>
    </lineage>
</organism>
<sequence>MLNKTLKIAVLGLFSVMAVATASASDLKQGKIVKVEGKSASVYVGTANSIVKGQLLQINRLLATNSVLEGDPLYSYQKVGEVLVNEVTKPQYINVQITQGNLKLGDRVKINN</sequence>
<dbReference type="AlphaFoldDB" id="A0A5C6QLH8"/>
<evidence type="ECO:0000313" key="3">
    <source>
        <dbReference type="Proteomes" id="UP000321822"/>
    </source>
</evidence>
<name>A0A5C6QLH8_9GAMM</name>
<protein>
    <recommendedName>
        <fullName evidence="4">DUF5666 domain-containing protein</fullName>
    </recommendedName>
</protein>
<dbReference type="Proteomes" id="UP000321822">
    <property type="component" value="Unassembled WGS sequence"/>
</dbReference>
<accession>A0A5C6QLH8</accession>
<feature type="signal peptide" evidence="1">
    <location>
        <begin position="1"/>
        <end position="24"/>
    </location>
</feature>
<keyword evidence="1" id="KW-0732">Signal</keyword>
<evidence type="ECO:0000313" key="2">
    <source>
        <dbReference type="EMBL" id="TWX69639.1"/>
    </source>
</evidence>
<dbReference type="EMBL" id="VOLT01000003">
    <property type="protein sequence ID" value="TWX69639.1"/>
    <property type="molecule type" value="Genomic_DNA"/>
</dbReference>
<feature type="chain" id="PRO_5022718192" description="DUF5666 domain-containing protein" evidence="1">
    <location>
        <begin position="25"/>
        <end position="112"/>
    </location>
</feature>
<dbReference type="OrthoDB" id="6228132at2"/>
<gene>
    <name evidence="2" type="ORF">ESZ36_06710</name>
</gene>
<reference evidence="2 3" key="1">
    <citation type="submission" date="2019-07" db="EMBL/GenBank/DDBJ databases">
        <title>Genomes of sea-ice associated Colwellia species.</title>
        <authorList>
            <person name="Bowman J.P."/>
        </authorList>
    </citation>
    <scope>NUCLEOTIDE SEQUENCE [LARGE SCALE GENOMIC DNA]</scope>
    <source>
        <strain evidence="2 3">ACAM 459</strain>
    </source>
</reference>
<dbReference type="RefSeq" id="WP_146785384.1">
    <property type="nucleotide sequence ID" value="NZ_VOLT01000003.1"/>
</dbReference>
<evidence type="ECO:0000256" key="1">
    <source>
        <dbReference type="SAM" id="SignalP"/>
    </source>
</evidence>